<sequence>MAFADEGSSSSDTNKVMARMDAMTIKMDAQYKDIQSRAKCNHCIGNHSTADCNDDDTPKSHEKEVKFMQTFR</sequence>
<proteinExistence type="predicted"/>
<accession>A0ABQ5GB94</accession>
<evidence type="ECO:0000313" key="2">
    <source>
        <dbReference type="EMBL" id="GJT72950.1"/>
    </source>
</evidence>
<comment type="caution">
    <text evidence="2">The sequence shown here is derived from an EMBL/GenBank/DDBJ whole genome shotgun (WGS) entry which is preliminary data.</text>
</comment>
<evidence type="ECO:0000256" key="1">
    <source>
        <dbReference type="SAM" id="MobiDB-lite"/>
    </source>
</evidence>
<feature type="non-terminal residue" evidence="2">
    <location>
        <position position="72"/>
    </location>
</feature>
<reference evidence="2" key="1">
    <citation type="journal article" date="2022" name="Int. J. Mol. Sci.">
        <title>Draft Genome of Tanacetum Coccineum: Genomic Comparison of Closely Related Tanacetum-Family Plants.</title>
        <authorList>
            <person name="Yamashiro T."/>
            <person name="Shiraishi A."/>
            <person name="Nakayama K."/>
            <person name="Satake H."/>
        </authorList>
    </citation>
    <scope>NUCLEOTIDE SEQUENCE</scope>
</reference>
<feature type="region of interest" description="Disordered" evidence="1">
    <location>
        <begin position="48"/>
        <end position="72"/>
    </location>
</feature>
<reference evidence="2" key="2">
    <citation type="submission" date="2022-01" db="EMBL/GenBank/DDBJ databases">
        <authorList>
            <person name="Yamashiro T."/>
            <person name="Shiraishi A."/>
            <person name="Satake H."/>
            <person name="Nakayama K."/>
        </authorList>
    </citation>
    <scope>NUCLEOTIDE SEQUENCE</scope>
</reference>
<dbReference type="Proteomes" id="UP001151760">
    <property type="component" value="Unassembled WGS sequence"/>
</dbReference>
<organism evidence="2 3">
    <name type="scientific">Tanacetum coccineum</name>
    <dbReference type="NCBI Taxonomy" id="301880"/>
    <lineage>
        <taxon>Eukaryota</taxon>
        <taxon>Viridiplantae</taxon>
        <taxon>Streptophyta</taxon>
        <taxon>Embryophyta</taxon>
        <taxon>Tracheophyta</taxon>
        <taxon>Spermatophyta</taxon>
        <taxon>Magnoliopsida</taxon>
        <taxon>eudicotyledons</taxon>
        <taxon>Gunneridae</taxon>
        <taxon>Pentapetalae</taxon>
        <taxon>asterids</taxon>
        <taxon>campanulids</taxon>
        <taxon>Asterales</taxon>
        <taxon>Asteraceae</taxon>
        <taxon>Asteroideae</taxon>
        <taxon>Anthemideae</taxon>
        <taxon>Anthemidinae</taxon>
        <taxon>Tanacetum</taxon>
    </lineage>
</organism>
<protein>
    <submittedName>
        <fullName evidence="2">Uncharacterized protein</fullName>
    </submittedName>
</protein>
<dbReference type="EMBL" id="BQNB010018307">
    <property type="protein sequence ID" value="GJT72950.1"/>
    <property type="molecule type" value="Genomic_DNA"/>
</dbReference>
<evidence type="ECO:0000313" key="3">
    <source>
        <dbReference type="Proteomes" id="UP001151760"/>
    </source>
</evidence>
<feature type="compositionally biased region" description="Basic and acidic residues" evidence="1">
    <location>
        <begin position="56"/>
        <end position="66"/>
    </location>
</feature>
<gene>
    <name evidence="2" type="ORF">Tco_1032236</name>
</gene>
<keyword evidence="3" id="KW-1185">Reference proteome</keyword>
<name>A0ABQ5GB94_9ASTR</name>